<evidence type="ECO:0000313" key="4">
    <source>
        <dbReference type="Proteomes" id="UP001228049"/>
    </source>
</evidence>
<sequence length="180" mass="19205">MVQECAALLHMGGSITCVQHEEGHESPSYGYMSHALSADVEEMGGSGLGLRLQDRGRLARMVMSILSNPSAVSSQSQHDFSISPLHGSLESSNPISGSCSQRSDSIKDSLASSQSYCPPTYSATSYSVDPVTAGYQYSQYGQTAVDYLAKNVSLSTQRRMKLGDHSAVLGLLQVETGQAY</sequence>
<evidence type="ECO:0000259" key="2">
    <source>
        <dbReference type="PROSITE" id="PS50803"/>
    </source>
</evidence>
<dbReference type="GO" id="GO:0005634">
    <property type="term" value="C:nucleus"/>
    <property type="evidence" value="ECO:0007669"/>
    <property type="project" value="UniProtKB-SubCell"/>
</dbReference>
<evidence type="ECO:0000256" key="1">
    <source>
        <dbReference type="ARBA" id="ARBA00004123"/>
    </source>
</evidence>
<proteinExistence type="predicted"/>
<dbReference type="AlphaFoldDB" id="A0AAD9CF76"/>
<dbReference type="Proteomes" id="UP001228049">
    <property type="component" value="Unassembled WGS sequence"/>
</dbReference>
<reference evidence="3" key="1">
    <citation type="submission" date="2023-04" db="EMBL/GenBank/DDBJ databases">
        <title>Chromosome-level genome of Chaenocephalus aceratus.</title>
        <authorList>
            <person name="Park H."/>
        </authorList>
    </citation>
    <scope>NUCLEOTIDE SEQUENCE</scope>
    <source>
        <strain evidence="3">DE</strain>
        <tissue evidence="3">Muscle</tissue>
    </source>
</reference>
<accession>A0AAD9CF76</accession>
<dbReference type="EMBL" id="JASDAP010000006">
    <property type="protein sequence ID" value="KAK1901270.1"/>
    <property type="molecule type" value="Genomic_DNA"/>
</dbReference>
<comment type="caution">
    <text evidence="3">The sequence shown here is derived from an EMBL/GenBank/DDBJ whole genome shotgun (WGS) entry which is preliminary data.</text>
</comment>
<comment type="subcellular location">
    <subcellularLocation>
        <location evidence="1">Nucleus</location>
    </subcellularLocation>
</comment>
<gene>
    <name evidence="3" type="ORF">KUDE01_004240</name>
</gene>
<keyword evidence="4" id="KW-1185">Reference proteome</keyword>
<dbReference type="InterPro" id="IPR003654">
    <property type="entry name" value="OAR_dom"/>
</dbReference>
<organism evidence="3 4">
    <name type="scientific">Dissostichus eleginoides</name>
    <name type="common">Patagonian toothfish</name>
    <name type="synonym">Dissostichus amissus</name>
    <dbReference type="NCBI Taxonomy" id="100907"/>
    <lineage>
        <taxon>Eukaryota</taxon>
        <taxon>Metazoa</taxon>
        <taxon>Chordata</taxon>
        <taxon>Craniata</taxon>
        <taxon>Vertebrata</taxon>
        <taxon>Euteleostomi</taxon>
        <taxon>Actinopterygii</taxon>
        <taxon>Neopterygii</taxon>
        <taxon>Teleostei</taxon>
        <taxon>Neoteleostei</taxon>
        <taxon>Acanthomorphata</taxon>
        <taxon>Eupercaria</taxon>
        <taxon>Perciformes</taxon>
        <taxon>Notothenioidei</taxon>
        <taxon>Nototheniidae</taxon>
        <taxon>Dissostichus</taxon>
    </lineage>
</organism>
<dbReference type="PROSITE" id="PS50803">
    <property type="entry name" value="OAR"/>
    <property type="match status" value="1"/>
</dbReference>
<feature type="domain" description="OAR" evidence="2">
    <location>
        <begin position="154"/>
        <end position="166"/>
    </location>
</feature>
<evidence type="ECO:0000313" key="3">
    <source>
        <dbReference type="EMBL" id="KAK1901270.1"/>
    </source>
</evidence>
<name>A0AAD9CF76_DISEL</name>
<protein>
    <submittedName>
        <fullName evidence="3">Paired box protein Pax-7</fullName>
    </submittedName>
</protein>